<dbReference type="PANTHER" id="PTHR39599">
    <property type="entry name" value="GPI-ANCHORED PROTEIN (EUROFUNG)-RELATED-RELATED"/>
    <property type="match status" value="1"/>
</dbReference>
<dbReference type="Proteomes" id="UP001201262">
    <property type="component" value="Unassembled WGS sequence"/>
</dbReference>
<proteinExistence type="predicted"/>
<dbReference type="EMBL" id="JAJTJA010000006">
    <property type="protein sequence ID" value="KAH8697478.1"/>
    <property type="molecule type" value="Genomic_DNA"/>
</dbReference>
<evidence type="ECO:0000313" key="3">
    <source>
        <dbReference type="Proteomes" id="UP001201262"/>
    </source>
</evidence>
<comment type="caution">
    <text evidence="2">The sequence shown here is derived from an EMBL/GenBank/DDBJ whole genome shotgun (WGS) entry which is preliminary data.</text>
</comment>
<sequence>MMKQSLLCLVALVASLSWCTETAPFIQPIDGEFPGQQAARVMRILRRDDSCPSDYNGCSGQGNSNVCCKSGTTCTVDAANNIACCPIGAACTGTLSGSTTAGGGGGNGATTSSFMFPQSTSATTTTSAPPVSITGSTVAGGAYPFVYIPTSFANAATCVSYYSFCQEEYTSCIVSLGGQYGVTVAGAGGGVTVQGNTAVTSASAALSICSSLSTQACYGLREGYCTAFGTASASNGQFVTGSYAPRRRSSLSEIILAAAAGVLGMFI</sequence>
<gene>
    <name evidence="2" type="ORF">BGW36DRAFT_168532</name>
</gene>
<keyword evidence="1" id="KW-0732">Signal</keyword>
<dbReference type="RefSeq" id="XP_046072179.1">
    <property type="nucleotide sequence ID" value="XM_046209630.1"/>
</dbReference>
<evidence type="ECO:0000256" key="1">
    <source>
        <dbReference type="SAM" id="SignalP"/>
    </source>
</evidence>
<feature type="chain" id="PRO_5042033314" description="GPI anchored protein" evidence="1">
    <location>
        <begin position="23"/>
        <end position="267"/>
    </location>
</feature>
<evidence type="ECO:0008006" key="4">
    <source>
        <dbReference type="Google" id="ProtNLM"/>
    </source>
</evidence>
<accession>A0AAD4KPJ1</accession>
<reference evidence="2" key="1">
    <citation type="submission" date="2021-12" db="EMBL/GenBank/DDBJ databases">
        <title>Convergent genome expansion in fungi linked to evolution of root-endophyte symbiosis.</title>
        <authorList>
            <consortium name="DOE Joint Genome Institute"/>
            <person name="Ke Y.-H."/>
            <person name="Bonito G."/>
            <person name="Liao H.-L."/>
            <person name="Looney B."/>
            <person name="Rojas-Flechas A."/>
            <person name="Nash J."/>
            <person name="Hameed K."/>
            <person name="Schadt C."/>
            <person name="Martin F."/>
            <person name="Crous P.W."/>
            <person name="Miettinen O."/>
            <person name="Magnuson J.K."/>
            <person name="Labbe J."/>
            <person name="Jacobson D."/>
            <person name="Doktycz M.J."/>
            <person name="Veneault-Fourrey C."/>
            <person name="Kuo A."/>
            <person name="Mondo S."/>
            <person name="Calhoun S."/>
            <person name="Riley R."/>
            <person name="Ohm R."/>
            <person name="LaButti K."/>
            <person name="Andreopoulos B."/>
            <person name="Pangilinan J."/>
            <person name="Nolan M."/>
            <person name="Tritt A."/>
            <person name="Clum A."/>
            <person name="Lipzen A."/>
            <person name="Daum C."/>
            <person name="Barry K."/>
            <person name="Grigoriev I.V."/>
            <person name="Vilgalys R."/>
        </authorList>
    </citation>
    <scope>NUCLEOTIDE SEQUENCE</scope>
    <source>
        <strain evidence="2">PMI_201</strain>
    </source>
</reference>
<dbReference type="PANTHER" id="PTHR39599:SF1">
    <property type="entry name" value="GPI-ANCHORED PROTEIN (EUROFUNG)"/>
    <property type="match status" value="1"/>
</dbReference>
<evidence type="ECO:0000313" key="2">
    <source>
        <dbReference type="EMBL" id="KAH8697478.1"/>
    </source>
</evidence>
<dbReference type="AlphaFoldDB" id="A0AAD4KPJ1"/>
<keyword evidence="3" id="KW-1185">Reference proteome</keyword>
<dbReference type="GeneID" id="70239917"/>
<protein>
    <recommendedName>
        <fullName evidence="4">GPI anchored protein</fullName>
    </recommendedName>
</protein>
<feature type="signal peptide" evidence="1">
    <location>
        <begin position="1"/>
        <end position="22"/>
    </location>
</feature>
<organism evidence="2 3">
    <name type="scientific">Talaromyces proteolyticus</name>
    <dbReference type="NCBI Taxonomy" id="1131652"/>
    <lineage>
        <taxon>Eukaryota</taxon>
        <taxon>Fungi</taxon>
        <taxon>Dikarya</taxon>
        <taxon>Ascomycota</taxon>
        <taxon>Pezizomycotina</taxon>
        <taxon>Eurotiomycetes</taxon>
        <taxon>Eurotiomycetidae</taxon>
        <taxon>Eurotiales</taxon>
        <taxon>Trichocomaceae</taxon>
        <taxon>Talaromyces</taxon>
        <taxon>Talaromyces sect. Bacilispori</taxon>
    </lineage>
</organism>
<name>A0AAD4KPJ1_9EURO</name>